<keyword evidence="2" id="KW-1185">Reference proteome</keyword>
<feature type="non-terminal residue" evidence="1">
    <location>
        <position position="77"/>
    </location>
</feature>
<organism evidence="1 2">
    <name type="scientific">Paraglomus occultum</name>
    <dbReference type="NCBI Taxonomy" id="144539"/>
    <lineage>
        <taxon>Eukaryota</taxon>
        <taxon>Fungi</taxon>
        <taxon>Fungi incertae sedis</taxon>
        <taxon>Mucoromycota</taxon>
        <taxon>Glomeromycotina</taxon>
        <taxon>Glomeromycetes</taxon>
        <taxon>Paraglomerales</taxon>
        <taxon>Paraglomeraceae</taxon>
        <taxon>Paraglomus</taxon>
    </lineage>
</organism>
<protein>
    <submittedName>
        <fullName evidence="1">10221_t:CDS:1</fullName>
    </submittedName>
</protein>
<feature type="non-terminal residue" evidence="1">
    <location>
        <position position="1"/>
    </location>
</feature>
<dbReference type="Proteomes" id="UP000789572">
    <property type="component" value="Unassembled WGS sequence"/>
</dbReference>
<proteinExistence type="predicted"/>
<dbReference type="AlphaFoldDB" id="A0A9N9HAL8"/>
<sequence length="77" mass="8787">AMTPGRQLPLLEYLTVFPAKESNASAFLDTSQIIVAGLHHHAAPKSIRPLSQIVEELHYIWPLEKLAKYKERECFNE</sequence>
<dbReference type="EMBL" id="CAJVPJ010006056">
    <property type="protein sequence ID" value="CAG8665842.1"/>
    <property type="molecule type" value="Genomic_DNA"/>
</dbReference>
<reference evidence="1" key="1">
    <citation type="submission" date="2021-06" db="EMBL/GenBank/DDBJ databases">
        <authorList>
            <person name="Kallberg Y."/>
            <person name="Tangrot J."/>
            <person name="Rosling A."/>
        </authorList>
    </citation>
    <scope>NUCLEOTIDE SEQUENCE</scope>
    <source>
        <strain evidence="1">IA702</strain>
    </source>
</reference>
<evidence type="ECO:0000313" key="2">
    <source>
        <dbReference type="Proteomes" id="UP000789572"/>
    </source>
</evidence>
<gene>
    <name evidence="1" type="ORF">POCULU_LOCUS10696</name>
</gene>
<accession>A0A9N9HAL8</accession>
<evidence type="ECO:0000313" key="1">
    <source>
        <dbReference type="EMBL" id="CAG8665842.1"/>
    </source>
</evidence>
<comment type="caution">
    <text evidence="1">The sequence shown here is derived from an EMBL/GenBank/DDBJ whole genome shotgun (WGS) entry which is preliminary data.</text>
</comment>
<name>A0A9N9HAL8_9GLOM</name>